<gene>
    <name evidence="1" type="ORF">M9Y10_033786</name>
</gene>
<dbReference type="EMBL" id="JAPFFF010000005">
    <property type="protein sequence ID" value="KAK8889043.1"/>
    <property type="molecule type" value="Genomic_DNA"/>
</dbReference>
<evidence type="ECO:0000313" key="2">
    <source>
        <dbReference type="Proteomes" id="UP001470230"/>
    </source>
</evidence>
<sequence>MLADGLPSNNLESIPFNPNIIAKEHDSDVRKTLNEIGIDIQGKSIQKAIEDKELVFDNEGNIQVKNEFFKEDMLKNNINKNSIPMIGIPQGHYTLKHVKCEIKSKKKACSGTTEVRDPDYDDDVCADPMSNFDIKSAYLGVSTVFDDLKFSYKLMKNARKALGHLIPSPNFLHTGIWVGPSDATNETLGTILTYGNYHSNGRDPTFISKDGARAYSMTLSEFKDMFDASKTIKLTVQSNITLYNLIDEIKSGDKWNANHYSWALNNCQHFTTLCLNLLKTKRTSPNDNDWIDLPKTVLNTLKSNEK</sequence>
<evidence type="ECO:0008006" key="3">
    <source>
        <dbReference type="Google" id="ProtNLM"/>
    </source>
</evidence>
<accession>A0ABR2KD30</accession>
<name>A0ABR2KD30_9EUKA</name>
<dbReference type="Proteomes" id="UP001470230">
    <property type="component" value="Unassembled WGS sequence"/>
</dbReference>
<comment type="caution">
    <text evidence="1">The sequence shown here is derived from an EMBL/GenBank/DDBJ whole genome shotgun (WGS) entry which is preliminary data.</text>
</comment>
<proteinExistence type="predicted"/>
<evidence type="ECO:0000313" key="1">
    <source>
        <dbReference type="EMBL" id="KAK8889043.1"/>
    </source>
</evidence>
<organism evidence="1 2">
    <name type="scientific">Tritrichomonas musculus</name>
    <dbReference type="NCBI Taxonomy" id="1915356"/>
    <lineage>
        <taxon>Eukaryota</taxon>
        <taxon>Metamonada</taxon>
        <taxon>Parabasalia</taxon>
        <taxon>Tritrichomonadida</taxon>
        <taxon>Tritrichomonadidae</taxon>
        <taxon>Tritrichomonas</taxon>
    </lineage>
</organism>
<reference evidence="1 2" key="1">
    <citation type="submission" date="2024-04" db="EMBL/GenBank/DDBJ databases">
        <title>Tritrichomonas musculus Genome.</title>
        <authorList>
            <person name="Alves-Ferreira E."/>
            <person name="Grigg M."/>
            <person name="Lorenzi H."/>
            <person name="Galac M."/>
        </authorList>
    </citation>
    <scope>NUCLEOTIDE SEQUENCE [LARGE SCALE GENOMIC DNA]</scope>
    <source>
        <strain evidence="1 2">EAF2021</strain>
    </source>
</reference>
<keyword evidence="2" id="KW-1185">Reference proteome</keyword>
<protein>
    <recommendedName>
        <fullName evidence="3">PPPDE domain-containing protein</fullName>
    </recommendedName>
</protein>